<accession>A0AAD9N3W0</accession>
<proteinExistence type="predicted"/>
<protein>
    <submittedName>
        <fullName evidence="1">Uncharacterized protein</fullName>
    </submittedName>
</protein>
<sequence>MTMILHRYLTIHNKCFCRKHSIKSLLQILEPSTEEVHVKGWVKSLRDRKDV</sequence>
<gene>
    <name evidence="1" type="ORF">LSH36_268g03005</name>
</gene>
<dbReference type="Proteomes" id="UP001208570">
    <property type="component" value="Unassembled WGS sequence"/>
</dbReference>
<dbReference type="AlphaFoldDB" id="A0AAD9N3W0"/>
<reference evidence="1" key="1">
    <citation type="journal article" date="2023" name="Mol. Biol. Evol.">
        <title>Third-Generation Sequencing Reveals the Adaptive Role of the Epigenome in Three Deep-Sea Polychaetes.</title>
        <authorList>
            <person name="Perez M."/>
            <person name="Aroh O."/>
            <person name="Sun Y."/>
            <person name="Lan Y."/>
            <person name="Juniper S.K."/>
            <person name="Young C.R."/>
            <person name="Angers B."/>
            <person name="Qian P.Y."/>
        </authorList>
    </citation>
    <scope>NUCLEOTIDE SEQUENCE</scope>
    <source>
        <strain evidence="1">P08H-3</strain>
    </source>
</reference>
<name>A0AAD9N3W0_9ANNE</name>
<keyword evidence="2" id="KW-1185">Reference proteome</keyword>
<evidence type="ECO:0000313" key="1">
    <source>
        <dbReference type="EMBL" id="KAK2154478.1"/>
    </source>
</evidence>
<feature type="non-terminal residue" evidence="1">
    <location>
        <position position="1"/>
    </location>
</feature>
<dbReference type="EMBL" id="JAODUP010000268">
    <property type="protein sequence ID" value="KAK2154478.1"/>
    <property type="molecule type" value="Genomic_DNA"/>
</dbReference>
<organism evidence="1 2">
    <name type="scientific">Paralvinella palmiformis</name>
    <dbReference type="NCBI Taxonomy" id="53620"/>
    <lineage>
        <taxon>Eukaryota</taxon>
        <taxon>Metazoa</taxon>
        <taxon>Spiralia</taxon>
        <taxon>Lophotrochozoa</taxon>
        <taxon>Annelida</taxon>
        <taxon>Polychaeta</taxon>
        <taxon>Sedentaria</taxon>
        <taxon>Canalipalpata</taxon>
        <taxon>Terebellida</taxon>
        <taxon>Terebelliformia</taxon>
        <taxon>Alvinellidae</taxon>
        <taxon>Paralvinella</taxon>
    </lineage>
</organism>
<comment type="caution">
    <text evidence="1">The sequence shown here is derived from an EMBL/GenBank/DDBJ whole genome shotgun (WGS) entry which is preliminary data.</text>
</comment>
<evidence type="ECO:0000313" key="2">
    <source>
        <dbReference type="Proteomes" id="UP001208570"/>
    </source>
</evidence>